<evidence type="ECO:0000259" key="2">
    <source>
        <dbReference type="Pfam" id="PF17111"/>
    </source>
</evidence>
<evidence type="ECO:0000313" key="3">
    <source>
        <dbReference type="EMBL" id="KAL2810545.1"/>
    </source>
</evidence>
<reference evidence="3 4" key="1">
    <citation type="submission" date="2024-07" db="EMBL/GenBank/DDBJ databases">
        <title>Section-level genome sequencing and comparative genomics of Aspergillus sections Usti and Cavernicolus.</title>
        <authorList>
            <consortium name="Lawrence Berkeley National Laboratory"/>
            <person name="Nybo J.L."/>
            <person name="Vesth T.C."/>
            <person name="Theobald S."/>
            <person name="Frisvad J.C."/>
            <person name="Larsen T.O."/>
            <person name="Kjaerboelling I."/>
            <person name="Rothschild-Mancinelli K."/>
            <person name="Lyhne E.K."/>
            <person name="Kogle M.E."/>
            <person name="Barry K."/>
            <person name="Clum A."/>
            <person name="Na H."/>
            <person name="Ledsgaard L."/>
            <person name="Lin J."/>
            <person name="Lipzen A."/>
            <person name="Kuo A."/>
            <person name="Riley R."/>
            <person name="Mondo S."/>
            <person name="Labutti K."/>
            <person name="Haridas S."/>
            <person name="Pangalinan J."/>
            <person name="Salamov A.A."/>
            <person name="Simmons B.A."/>
            <person name="Magnuson J.K."/>
            <person name="Chen J."/>
            <person name="Drula E."/>
            <person name="Henrissat B."/>
            <person name="Wiebenga A."/>
            <person name="Lubbers R.J."/>
            <person name="Gomes A.C."/>
            <person name="Makela M.R."/>
            <person name="Stajich J."/>
            <person name="Grigoriev I.V."/>
            <person name="Mortensen U.H."/>
            <person name="De Vries R.P."/>
            <person name="Baker S.E."/>
            <person name="Andersen M.R."/>
        </authorList>
    </citation>
    <scope>NUCLEOTIDE SEQUENCE [LARGE SCALE GENOMIC DNA]</scope>
    <source>
        <strain evidence="3 4">CBS 588.65</strain>
    </source>
</reference>
<sequence length="434" mass="47676">MAEPVSLASGIIALATFAFQSTTSLYDLVKSFRSHPTRVRDLLQELEALSGVLGPLVDRVHGTSDPDLSTLGLPLLRCGNACKEFQEEITKCASRSSATRTSFRDWAKLKYMGDDIDGFRRGLSAYKLTINIALTDANLQKSTVTTEALENYEDLIMTARDDLEARLETIDEKLELIIAKTGSGSGGDSTELQRMKEERLSTEKCLQICAQLSEHISQIQITPDSNGPPSPSDPGALPERLTNAGLQECKDSLKQTSAKLEEHMRSLIDRLLTKSTLTSTSASNEELSDLARLRDEWETTRQCIDICSKADSRFKESITTVDNYATGDAIQFMVSTNGQVIHGRNRGLGWRSRQVGGHLNDASLQQISRDFSTISFQNRESNMSSPDSSNQASADIASSESASDFSRRYGRGEKLTPSSTSRSTPTIAGFHRQI</sequence>
<dbReference type="EMBL" id="JBFXLT010000070">
    <property type="protein sequence ID" value="KAL2810545.1"/>
    <property type="molecule type" value="Genomic_DNA"/>
</dbReference>
<feature type="compositionally biased region" description="Low complexity" evidence="1">
    <location>
        <begin position="416"/>
        <end position="426"/>
    </location>
</feature>
<dbReference type="Pfam" id="PF17111">
    <property type="entry name" value="PigL_N"/>
    <property type="match status" value="1"/>
</dbReference>
<dbReference type="InterPro" id="IPR031348">
    <property type="entry name" value="PigL_N"/>
</dbReference>
<evidence type="ECO:0000313" key="4">
    <source>
        <dbReference type="Proteomes" id="UP001610334"/>
    </source>
</evidence>
<feature type="compositionally biased region" description="Basic and acidic residues" evidence="1">
    <location>
        <begin position="405"/>
        <end position="414"/>
    </location>
</feature>
<name>A0ABR4H516_9EURO</name>
<feature type="compositionally biased region" description="Low complexity" evidence="1">
    <location>
        <begin position="392"/>
        <end position="404"/>
    </location>
</feature>
<dbReference type="Proteomes" id="UP001610334">
    <property type="component" value="Unassembled WGS sequence"/>
</dbReference>
<gene>
    <name evidence="3" type="ORF">BJX63DRAFT_401759</name>
</gene>
<comment type="caution">
    <text evidence="3">The sequence shown here is derived from an EMBL/GenBank/DDBJ whole genome shotgun (WGS) entry which is preliminary data.</text>
</comment>
<feature type="compositionally biased region" description="Polar residues" evidence="1">
    <location>
        <begin position="379"/>
        <end position="391"/>
    </location>
</feature>
<proteinExistence type="predicted"/>
<evidence type="ECO:0000256" key="1">
    <source>
        <dbReference type="SAM" id="MobiDB-lite"/>
    </source>
</evidence>
<feature type="region of interest" description="Disordered" evidence="1">
    <location>
        <begin position="220"/>
        <end position="240"/>
    </location>
</feature>
<accession>A0ABR4H516</accession>
<protein>
    <recommendedName>
        <fullName evidence="2">Azaphilone pigments biosynthesis cluster protein L N-terminal domain-containing protein</fullName>
    </recommendedName>
</protein>
<keyword evidence="4" id="KW-1185">Reference proteome</keyword>
<organism evidence="3 4">
    <name type="scientific">Aspergillus granulosus</name>
    <dbReference type="NCBI Taxonomy" id="176169"/>
    <lineage>
        <taxon>Eukaryota</taxon>
        <taxon>Fungi</taxon>
        <taxon>Dikarya</taxon>
        <taxon>Ascomycota</taxon>
        <taxon>Pezizomycotina</taxon>
        <taxon>Eurotiomycetes</taxon>
        <taxon>Eurotiomycetidae</taxon>
        <taxon>Eurotiales</taxon>
        <taxon>Aspergillaceae</taxon>
        <taxon>Aspergillus</taxon>
        <taxon>Aspergillus subgen. Nidulantes</taxon>
    </lineage>
</organism>
<feature type="domain" description="Azaphilone pigments biosynthesis cluster protein L N-terminal" evidence="2">
    <location>
        <begin position="2"/>
        <end position="210"/>
    </location>
</feature>
<feature type="region of interest" description="Disordered" evidence="1">
    <location>
        <begin position="379"/>
        <end position="434"/>
    </location>
</feature>